<feature type="compositionally biased region" description="Low complexity" evidence="2">
    <location>
        <begin position="392"/>
        <end position="409"/>
    </location>
</feature>
<dbReference type="InterPro" id="IPR011006">
    <property type="entry name" value="CheY-like_superfamily"/>
</dbReference>
<reference evidence="5" key="1">
    <citation type="submission" date="2021-01" db="EMBL/GenBank/DDBJ databases">
        <title>Modified the classification status of verrucomicrobia.</title>
        <authorList>
            <person name="Feng X."/>
        </authorList>
    </citation>
    <scope>NUCLEOTIDE SEQUENCE</scope>
    <source>
        <strain evidence="5">KCTC 13126</strain>
    </source>
</reference>
<dbReference type="SMART" id="SM00471">
    <property type="entry name" value="HDc"/>
    <property type="match status" value="1"/>
</dbReference>
<gene>
    <name evidence="5" type="ORF">JIN87_13215</name>
</gene>
<dbReference type="Pfam" id="PF08668">
    <property type="entry name" value="HDOD"/>
    <property type="match status" value="1"/>
</dbReference>
<proteinExistence type="predicted"/>
<sequence length="634" mass="68206">MTTRILIIDEDPKALAAYQEALAPKSSTWTLDCIQSADQGLAAAREHKPDVVIAALSANDGHGAEILTNFEDIAPDAQLFITATEADKPKLESTFGSSFQYLPSPCPANRLISEIQRCVAIDSWLGNDRIKEIVAKMGEFPSVPSIYLKVVNVLNSKESSAEDIANAIAGDLAISAKILQTVNSSYYGYDEKISDISQAVNILGTNCVKNLVLAIQVFNKMGTSPEHRAITDQLWHHSMSVAVAARRISAHENSSNKAAEEAYSAGLMHDIGKLVLLNSVPEQFEEARKLASDQSISLREAEDQIIGCNHAETGAYLLARWGMPANLTEAVALHHEPINSFGKSFSALAAVHIANAIVHQRQNPEHPGATANEEFLADLGKADSWDTWLAVSSGKKPTSKSKSGLSLKSNEPSPNTENAPAAESTEAKEAEAAPAKAASSNATETPYKAPERPKSKTPLVALAACIALAGFGIYALNTIEPQAEQEIINDEPSPQESNLAASIEKAKELSGMNRTEDALNEIFASQEQPSPPEPETKEEPPVTTAEVKTPEPTEELPEPAAPKPLPKPKLPDTKDAFPNIELAGIFYNADRPLASINGKIRKVGDTVSGARIIRIEKSHIVVQHEKTIRSIKLN</sequence>
<feature type="domain" description="Response regulatory" evidence="3">
    <location>
        <begin position="4"/>
        <end position="119"/>
    </location>
</feature>
<dbReference type="PANTHER" id="PTHR33525">
    <property type="match status" value="1"/>
</dbReference>
<keyword evidence="6" id="KW-1185">Reference proteome</keyword>
<feature type="compositionally biased region" description="Low complexity" evidence="2">
    <location>
        <begin position="432"/>
        <end position="444"/>
    </location>
</feature>
<accession>A0A934RYI1</accession>
<dbReference type="Proteomes" id="UP000617628">
    <property type="component" value="Unassembled WGS sequence"/>
</dbReference>
<feature type="region of interest" description="Disordered" evidence="2">
    <location>
        <begin position="392"/>
        <end position="455"/>
    </location>
</feature>
<dbReference type="EMBL" id="JAENIL010000023">
    <property type="protein sequence ID" value="MBK1877830.1"/>
    <property type="molecule type" value="Genomic_DNA"/>
</dbReference>
<dbReference type="Gene3D" id="3.40.50.2300">
    <property type="match status" value="1"/>
</dbReference>
<dbReference type="Gene3D" id="1.10.3210.10">
    <property type="entry name" value="Hypothetical protein af1432"/>
    <property type="match status" value="1"/>
</dbReference>
<dbReference type="InterPro" id="IPR052340">
    <property type="entry name" value="RNase_Y/CdgJ"/>
</dbReference>
<dbReference type="PROSITE" id="PS51833">
    <property type="entry name" value="HDOD"/>
    <property type="match status" value="1"/>
</dbReference>
<dbReference type="AlphaFoldDB" id="A0A934RYI1"/>
<evidence type="ECO:0000313" key="6">
    <source>
        <dbReference type="Proteomes" id="UP000617628"/>
    </source>
</evidence>
<feature type="domain" description="HDOD" evidence="4">
    <location>
        <begin position="140"/>
        <end position="337"/>
    </location>
</feature>
<comment type="caution">
    <text evidence="5">The sequence shown here is derived from an EMBL/GenBank/DDBJ whole genome shotgun (WGS) entry which is preliminary data.</text>
</comment>
<dbReference type="InterPro" id="IPR003607">
    <property type="entry name" value="HD/PDEase_dom"/>
</dbReference>
<dbReference type="NCBIfam" id="TIGR00277">
    <property type="entry name" value="HDIG"/>
    <property type="match status" value="1"/>
</dbReference>
<dbReference type="CDD" id="cd00077">
    <property type="entry name" value="HDc"/>
    <property type="match status" value="1"/>
</dbReference>
<protein>
    <submittedName>
        <fullName evidence="5">HDOD domain-containing protein</fullName>
    </submittedName>
</protein>
<evidence type="ECO:0000313" key="5">
    <source>
        <dbReference type="EMBL" id="MBK1877830.1"/>
    </source>
</evidence>
<dbReference type="InterPro" id="IPR013976">
    <property type="entry name" value="HDOD"/>
</dbReference>
<evidence type="ECO:0000256" key="1">
    <source>
        <dbReference type="PROSITE-ProRule" id="PRU00169"/>
    </source>
</evidence>
<comment type="caution">
    <text evidence="1">Lacks conserved residue(s) required for the propagation of feature annotation.</text>
</comment>
<evidence type="ECO:0000259" key="3">
    <source>
        <dbReference type="PROSITE" id="PS50110"/>
    </source>
</evidence>
<dbReference type="InterPro" id="IPR006675">
    <property type="entry name" value="HDIG_dom"/>
</dbReference>
<dbReference type="RefSeq" id="WP_200356044.1">
    <property type="nucleotide sequence ID" value="NZ_JAENIL010000023.1"/>
</dbReference>
<dbReference type="PROSITE" id="PS50110">
    <property type="entry name" value="RESPONSE_REGULATORY"/>
    <property type="match status" value="1"/>
</dbReference>
<organism evidence="5 6">
    <name type="scientific">Pelagicoccus mobilis</name>
    <dbReference type="NCBI Taxonomy" id="415221"/>
    <lineage>
        <taxon>Bacteria</taxon>
        <taxon>Pseudomonadati</taxon>
        <taxon>Verrucomicrobiota</taxon>
        <taxon>Opitutia</taxon>
        <taxon>Puniceicoccales</taxon>
        <taxon>Pelagicoccaceae</taxon>
        <taxon>Pelagicoccus</taxon>
    </lineage>
</organism>
<name>A0A934RYI1_9BACT</name>
<feature type="region of interest" description="Disordered" evidence="2">
    <location>
        <begin position="524"/>
        <end position="574"/>
    </location>
</feature>
<dbReference type="GO" id="GO:0000160">
    <property type="term" value="P:phosphorelay signal transduction system"/>
    <property type="evidence" value="ECO:0007669"/>
    <property type="project" value="InterPro"/>
</dbReference>
<dbReference type="SUPFAM" id="SSF52172">
    <property type="entry name" value="CheY-like"/>
    <property type="match status" value="1"/>
</dbReference>
<dbReference type="PANTHER" id="PTHR33525:SF3">
    <property type="entry name" value="RIBONUCLEASE Y"/>
    <property type="match status" value="1"/>
</dbReference>
<feature type="compositionally biased region" description="Pro residues" evidence="2">
    <location>
        <begin position="559"/>
        <end position="568"/>
    </location>
</feature>
<evidence type="ECO:0000256" key="2">
    <source>
        <dbReference type="SAM" id="MobiDB-lite"/>
    </source>
</evidence>
<evidence type="ECO:0000259" key="4">
    <source>
        <dbReference type="PROSITE" id="PS51833"/>
    </source>
</evidence>
<dbReference type="SUPFAM" id="SSF109604">
    <property type="entry name" value="HD-domain/PDEase-like"/>
    <property type="match status" value="1"/>
</dbReference>
<dbReference type="InterPro" id="IPR001789">
    <property type="entry name" value="Sig_transdc_resp-reg_receiver"/>
</dbReference>